<evidence type="ECO:0000313" key="1">
    <source>
        <dbReference type="EnsemblProtists" id="EOD29891"/>
    </source>
</evidence>
<proteinExistence type="predicted"/>
<dbReference type="AlphaFoldDB" id="A0A0D3K2A6"/>
<accession>A0A0D3K2A6</accession>
<reference evidence="2" key="1">
    <citation type="journal article" date="2013" name="Nature">
        <title>Pan genome of the phytoplankton Emiliania underpins its global distribution.</title>
        <authorList>
            <person name="Read B.A."/>
            <person name="Kegel J."/>
            <person name="Klute M.J."/>
            <person name="Kuo A."/>
            <person name="Lefebvre S.C."/>
            <person name="Maumus F."/>
            <person name="Mayer C."/>
            <person name="Miller J."/>
            <person name="Monier A."/>
            <person name="Salamov A."/>
            <person name="Young J."/>
            <person name="Aguilar M."/>
            <person name="Claverie J.M."/>
            <person name="Frickenhaus S."/>
            <person name="Gonzalez K."/>
            <person name="Herman E.K."/>
            <person name="Lin Y.C."/>
            <person name="Napier J."/>
            <person name="Ogata H."/>
            <person name="Sarno A.F."/>
            <person name="Shmutz J."/>
            <person name="Schroeder D."/>
            <person name="de Vargas C."/>
            <person name="Verret F."/>
            <person name="von Dassow P."/>
            <person name="Valentin K."/>
            <person name="Van de Peer Y."/>
            <person name="Wheeler G."/>
            <person name="Dacks J.B."/>
            <person name="Delwiche C.F."/>
            <person name="Dyhrman S.T."/>
            <person name="Glockner G."/>
            <person name="John U."/>
            <person name="Richards T."/>
            <person name="Worden A.Z."/>
            <person name="Zhang X."/>
            <person name="Grigoriev I.V."/>
            <person name="Allen A.E."/>
            <person name="Bidle K."/>
            <person name="Borodovsky M."/>
            <person name="Bowler C."/>
            <person name="Brownlee C."/>
            <person name="Cock J.M."/>
            <person name="Elias M."/>
            <person name="Gladyshev V.N."/>
            <person name="Groth M."/>
            <person name="Guda C."/>
            <person name="Hadaegh A."/>
            <person name="Iglesias-Rodriguez M.D."/>
            <person name="Jenkins J."/>
            <person name="Jones B.M."/>
            <person name="Lawson T."/>
            <person name="Leese F."/>
            <person name="Lindquist E."/>
            <person name="Lobanov A."/>
            <person name="Lomsadze A."/>
            <person name="Malik S.B."/>
            <person name="Marsh M.E."/>
            <person name="Mackinder L."/>
            <person name="Mock T."/>
            <person name="Mueller-Roeber B."/>
            <person name="Pagarete A."/>
            <person name="Parker M."/>
            <person name="Probert I."/>
            <person name="Quesneville H."/>
            <person name="Raines C."/>
            <person name="Rensing S.A."/>
            <person name="Riano-Pachon D.M."/>
            <person name="Richier S."/>
            <person name="Rokitta S."/>
            <person name="Shiraiwa Y."/>
            <person name="Soanes D.M."/>
            <person name="van der Giezen M."/>
            <person name="Wahlund T.M."/>
            <person name="Williams B."/>
            <person name="Wilson W."/>
            <person name="Wolfe G."/>
            <person name="Wurch L.L."/>
        </authorList>
    </citation>
    <scope>NUCLEOTIDE SEQUENCE</scope>
</reference>
<sequence length="102" mass="11128">MHLDAARFLLAVTRARVALTGDVGAADPVALVHYDHERLEATLRVPERRAAADATAHRRVLREVEQAACRARVLVEASSLASLAADSRGFLRRMAVVAESER</sequence>
<protein>
    <submittedName>
        <fullName evidence="1">Uncharacterized protein</fullName>
    </submittedName>
</protein>
<dbReference type="GeneID" id="17275164"/>
<keyword evidence="2" id="KW-1185">Reference proteome</keyword>
<dbReference type="Proteomes" id="UP000013827">
    <property type="component" value="Unassembled WGS sequence"/>
</dbReference>
<reference evidence="1" key="2">
    <citation type="submission" date="2024-10" db="UniProtKB">
        <authorList>
            <consortium name="EnsemblProtists"/>
        </authorList>
    </citation>
    <scope>IDENTIFICATION</scope>
</reference>
<evidence type="ECO:0000313" key="2">
    <source>
        <dbReference type="Proteomes" id="UP000013827"/>
    </source>
</evidence>
<name>A0A0D3K2A6_EMIH1</name>
<organism evidence="1 2">
    <name type="scientific">Emiliania huxleyi (strain CCMP1516)</name>
    <dbReference type="NCBI Taxonomy" id="280463"/>
    <lineage>
        <taxon>Eukaryota</taxon>
        <taxon>Haptista</taxon>
        <taxon>Haptophyta</taxon>
        <taxon>Prymnesiophyceae</taxon>
        <taxon>Isochrysidales</taxon>
        <taxon>Noelaerhabdaceae</taxon>
        <taxon>Emiliania</taxon>
    </lineage>
</organism>
<dbReference type="RefSeq" id="XP_005782320.1">
    <property type="nucleotide sequence ID" value="XM_005782263.1"/>
</dbReference>
<dbReference type="PaxDb" id="2903-EOD29891"/>
<dbReference type="EnsemblProtists" id="EOD29891">
    <property type="protein sequence ID" value="EOD29891"/>
    <property type="gene ID" value="EMIHUDRAFT_233257"/>
</dbReference>
<dbReference type="HOGENOM" id="CLU_2282784_0_0_1"/>
<dbReference type="STRING" id="2903.R1F3R6"/>
<dbReference type="KEGG" id="ehx:EMIHUDRAFT_233257"/>